<dbReference type="RefSeq" id="WP_184031317.1">
    <property type="nucleotide sequence ID" value="NZ_JACHFN010000015.1"/>
</dbReference>
<protein>
    <submittedName>
        <fullName evidence="1">Uncharacterized protein</fullName>
    </submittedName>
</protein>
<dbReference type="Proteomes" id="UP000525389">
    <property type="component" value="Unassembled WGS sequence"/>
</dbReference>
<keyword evidence="2" id="KW-1185">Reference proteome</keyword>
<evidence type="ECO:0000313" key="2">
    <source>
        <dbReference type="Proteomes" id="UP000525389"/>
    </source>
</evidence>
<reference evidence="1 2" key="1">
    <citation type="submission" date="2020-08" db="EMBL/GenBank/DDBJ databases">
        <title>Genomic Encyclopedia of Type Strains, Phase IV (KMG-IV): sequencing the most valuable type-strain genomes for metagenomic binning, comparative biology and taxonomic classification.</title>
        <authorList>
            <person name="Goeker M."/>
        </authorList>
    </citation>
    <scope>NUCLEOTIDE SEQUENCE [LARGE SCALE GENOMIC DNA]</scope>
    <source>
        <strain evidence="1 2">DSM 101791</strain>
    </source>
</reference>
<accession>A0A7W8LRF8</accession>
<dbReference type="EMBL" id="JACHFN010000015">
    <property type="protein sequence ID" value="MBB5235774.1"/>
    <property type="molecule type" value="Genomic_DNA"/>
</dbReference>
<dbReference type="AlphaFoldDB" id="A0A7W8LRF8"/>
<evidence type="ECO:0000313" key="1">
    <source>
        <dbReference type="EMBL" id="MBB5235774.1"/>
    </source>
</evidence>
<sequence length="162" mass="18682">MKERWHTTVTELMNLFRESLIALIPVMERSHIPWREPDSYDDWGSIQEALYRNIVENTIRWGLPDPPQAIDLPPLSRLKSSYANLDWIEVVPGSSSGDTTLIFVGFSTHSRPFDHVDIWRVDQDGVPQGEVESLPLSEVRFHFSWRGNGDVRSVVERLDVLL</sequence>
<name>A0A7W8LRF8_9DEIO</name>
<gene>
    <name evidence="1" type="ORF">HNQ09_003235</name>
</gene>
<proteinExistence type="predicted"/>
<organism evidence="1 2">
    <name type="scientific">Deinococcus budaensis</name>
    <dbReference type="NCBI Taxonomy" id="1665626"/>
    <lineage>
        <taxon>Bacteria</taxon>
        <taxon>Thermotogati</taxon>
        <taxon>Deinococcota</taxon>
        <taxon>Deinococci</taxon>
        <taxon>Deinococcales</taxon>
        <taxon>Deinococcaceae</taxon>
        <taxon>Deinococcus</taxon>
    </lineage>
</organism>
<comment type="caution">
    <text evidence="1">The sequence shown here is derived from an EMBL/GenBank/DDBJ whole genome shotgun (WGS) entry which is preliminary data.</text>
</comment>